<gene>
    <name evidence="1" type="ORF">SAMN05892877_1109</name>
</gene>
<accession>A0A285ULA4</accession>
<name>A0A285ULA4_9HYPH</name>
<dbReference type="EMBL" id="OBQD01000010">
    <property type="protein sequence ID" value="SOC42467.1"/>
    <property type="molecule type" value="Genomic_DNA"/>
</dbReference>
<dbReference type="AlphaFoldDB" id="A0A285ULA4"/>
<evidence type="ECO:0000313" key="1">
    <source>
        <dbReference type="EMBL" id="SOC42467.1"/>
    </source>
</evidence>
<dbReference type="RefSeq" id="WP_097140882.1">
    <property type="nucleotide sequence ID" value="NZ_OBQD01000010.1"/>
</dbReference>
<dbReference type="Proteomes" id="UP000219167">
    <property type="component" value="Unassembled WGS sequence"/>
</dbReference>
<evidence type="ECO:0000313" key="2">
    <source>
        <dbReference type="Proteomes" id="UP000219167"/>
    </source>
</evidence>
<evidence type="ECO:0008006" key="3">
    <source>
        <dbReference type="Google" id="ProtNLM"/>
    </source>
</evidence>
<proteinExistence type="predicted"/>
<reference evidence="1 2" key="1">
    <citation type="submission" date="2017-08" db="EMBL/GenBank/DDBJ databases">
        <authorList>
            <person name="de Groot N.N."/>
        </authorList>
    </citation>
    <scope>NUCLEOTIDE SEQUENCE [LARGE SCALE GENOMIC DNA]</scope>
    <source>
        <strain evidence="1 2">JC85</strain>
    </source>
</reference>
<keyword evidence="2" id="KW-1185">Reference proteome</keyword>
<protein>
    <recommendedName>
        <fullName evidence="3">Ribbon-helix-helix CopG family protein</fullName>
    </recommendedName>
</protein>
<organism evidence="1 2">
    <name type="scientific">Rhizobium subbaraonis</name>
    <dbReference type="NCBI Taxonomy" id="908946"/>
    <lineage>
        <taxon>Bacteria</taxon>
        <taxon>Pseudomonadati</taxon>
        <taxon>Pseudomonadota</taxon>
        <taxon>Alphaproteobacteria</taxon>
        <taxon>Hyphomicrobiales</taxon>
        <taxon>Rhizobiaceae</taxon>
        <taxon>Rhizobium/Agrobacterium group</taxon>
        <taxon>Rhizobium</taxon>
    </lineage>
</organism>
<sequence length="68" mass="7352">MTHITSRLDAATEARLRQAAEELDRRVEDLAELAIAEAAAAFFAKRADDPAIGMGVLHPVLFPAELHA</sequence>